<dbReference type="PATRIC" id="fig|1423725.3.peg.1137"/>
<dbReference type="GO" id="GO:0003677">
    <property type="term" value="F:DNA binding"/>
    <property type="evidence" value="ECO:0007669"/>
    <property type="project" value="UniProtKB-KW"/>
</dbReference>
<evidence type="ECO:0000256" key="4">
    <source>
        <dbReference type="ARBA" id="ARBA00023163"/>
    </source>
</evidence>
<dbReference type="AlphaFoldDB" id="A0A0R2D2C2"/>
<dbReference type="GO" id="GO:0030246">
    <property type="term" value="F:carbohydrate binding"/>
    <property type="evidence" value="ECO:0007669"/>
    <property type="project" value="InterPro"/>
</dbReference>
<dbReference type="STRING" id="1423725.FC19_GL001103"/>
<dbReference type="InterPro" id="IPR051054">
    <property type="entry name" value="SorC_transcr_regulators"/>
</dbReference>
<dbReference type="EMBL" id="AYZD01000017">
    <property type="protein sequence ID" value="KRM96036.1"/>
    <property type="molecule type" value="Genomic_DNA"/>
</dbReference>
<keyword evidence="2" id="KW-0805">Transcription regulation</keyword>
<sequence length="322" mass="36870">MTYSNSKQIERLIQVSELYYKRNYSQKQISEKLHIHRTEISRLLKRAREVGIVKINVSPPTSRANENLENFMRQNFNLKQAIVVPTETNSDYHEDLESISVYTNTLLNDLMKNDCVIGLSWGETIKKVVDNFFLSKKLKNVSILPLIGSPMGKLDISCQANHLVHRMCDKIPSSKLFYLDSPVFINSVRVMREILSTETNRSTVRAWDKVNIALVGVGSAKMVDNYNWRAFYKKEEAREIYKNSMVGDVLSQSFSLDGEEYREKYSNLVGASLAQLRKMDTVVGVATGERKVEAIIGGLKADLFDILITTDKVVREIKHLYF</sequence>
<evidence type="ECO:0000256" key="1">
    <source>
        <dbReference type="ARBA" id="ARBA00010466"/>
    </source>
</evidence>
<keyword evidence="3" id="KW-0238">DNA-binding</keyword>
<dbReference type="Pfam" id="PF04198">
    <property type="entry name" value="Sugar-bind"/>
    <property type="match status" value="1"/>
</dbReference>
<dbReference type="InterPro" id="IPR037171">
    <property type="entry name" value="NagB/RpiA_transferase-like"/>
</dbReference>
<dbReference type="PANTHER" id="PTHR34294">
    <property type="entry name" value="TRANSCRIPTIONAL REGULATOR-RELATED"/>
    <property type="match status" value="1"/>
</dbReference>
<dbReference type="PANTHER" id="PTHR34294:SF1">
    <property type="entry name" value="TRANSCRIPTIONAL REGULATOR LSRR"/>
    <property type="match status" value="1"/>
</dbReference>
<evidence type="ECO:0000313" key="7">
    <source>
        <dbReference type="Proteomes" id="UP000051015"/>
    </source>
</evidence>
<evidence type="ECO:0000256" key="2">
    <source>
        <dbReference type="ARBA" id="ARBA00023015"/>
    </source>
</evidence>
<keyword evidence="4" id="KW-0804">Transcription</keyword>
<comment type="caution">
    <text evidence="6">The sequence shown here is derived from an EMBL/GenBank/DDBJ whole genome shotgun (WGS) entry which is preliminary data.</text>
</comment>
<feature type="domain" description="Sugar-binding" evidence="5">
    <location>
        <begin position="67"/>
        <end position="316"/>
    </location>
</feature>
<evidence type="ECO:0000256" key="3">
    <source>
        <dbReference type="ARBA" id="ARBA00023125"/>
    </source>
</evidence>
<dbReference type="Proteomes" id="UP000051015">
    <property type="component" value="Unassembled WGS sequence"/>
</dbReference>
<dbReference type="RefSeq" id="WP_057876112.1">
    <property type="nucleotide sequence ID" value="NZ_AYZD01000017.1"/>
</dbReference>
<evidence type="ECO:0000259" key="5">
    <source>
        <dbReference type="Pfam" id="PF04198"/>
    </source>
</evidence>
<dbReference type="SUPFAM" id="SSF88659">
    <property type="entry name" value="Sigma3 and sigma4 domains of RNA polymerase sigma factors"/>
    <property type="match status" value="1"/>
</dbReference>
<organism evidence="6 7">
    <name type="scientific">Liquorilactobacillus aquaticus DSM 21051</name>
    <dbReference type="NCBI Taxonomy" id="1423725"/>
    <lineage>
        <taxon>Bacteria</taxon>
        <taxon>Bacillati</taxon>
        <taxon>Bacillota</taxon>
        <taxon>Bacilli</taxon>
        <taxon>Lactobacillales</taxon>
        <taxon>Lactobacillaceae</taxon>
        <taxon>Liquorilactobacillus</taxon>
    </lineage>
</organism>
<dbReference type="Gene3D" id="3.40.50.1360">
    <property type="match status" value="1"/>
</dbReference>
<dbReference type="InterPro" id="IPR007324">
    <property type="entry name" value="Sugar-bd_dom_put"/>
</dbReference>
<evidence type="ECO:0000313" key="6">
    <source>
        <dbReference type="EMBL" id="KRM96036.1"/>
    </source>
</evidence>
<proteinExistence type="inferred from homology"/>
<dbReference type="Gene3D" id="1.10.10.60">
    <property type="entry name" value="Homeodomain-like"/>
    <property type="match status" value="1"/>
</dbReference>
<reference evidence="6 7" key="1">
    <citation type="journal article" date="2015" name="Genome Announc.">
        <title>Expanding the biotechnology potential of lactobacilli through comparative genomics of 213 strains and associated genera.</title>
        <authorList>
            <person name="Sun Z."/>
            <person name="Harris H.M."/>
            <person name="McCann A."/>
            <person name="Guo C."/>
            <person name="Argimon S."/>
            <person name="Zhang W."/>
            <person name="Yang X."/>
            <person name="Jeffery I.B."/>
            <person name="Cooney J.C."/>
            <person name="Kagawa T.F."/>
            <person name="Liu W."/>
            <person name="Song Y."/>
            <person name="Salvetti E."/>
            <person name="Wrobel A."/>
            <person name="Rasinkangas P."/>
            <person name="Parkhill J."/>
            <person name="Rea M.C."/>
            <person name="O'Sullivan O."/>
            <person name="Ritari J."/>
            <person name="Douillard F.P."/>
            <person name="Paul Ross R."/>
            <person name="Yang R."/>
            <person name="Briner A.E."/>
            <person name="Felis G.E."/>
            <person name="de Vos W.M."/>
            <person name="Barrangou R."/>
            <person name="Klaenhammer T.R."/>
            <person name="Caufield P.W."/>
            <person name="Cui Y."/>
            <person name="Zhang H."/>
            <person name="O'Toole P.W."/>
        </authorList>
    </citation>
    <scope>NUCLEOTIDE SEQUENCE [LARGE SCALE GENOMIC DNA]</scope>
    <source>
        <strain evidence="6 7">DSM 21051</strain>
    </source>
</reference>
<dbReference type="OrthoDB" id="58802at2"/>
<keyword evidence="7" id="KW-1185">Reference proteome</keyword>
<dbReference type="InterPro" id="IPR013324">
    <property type="entry name" value="RNA_pol_sigma_r3/r4-like"/>
</dbReference>
<gene>
    <name evidence="6" type="ORF">FC19_GL001103</name>
</gene>
<accession>A0A0R2D2C2</accession>
<protein>
    <submittedName>
        <fullName evidence="6">Sorbitol operon transcriptional regulator</fullName>
    </submittedName>
</protein>
<comment type="similarity">
    <text evidence="1">Belongs to the SorC transcriptional regulatory family.</text>
</comment>
<name>A0A0R2D2C2_9LACO</name>
<dbReference type="SUPFAM" id="SSF100950">
    <property type="entry name" value="NagB/RpiA/CoA transferase-like"/>
    <property type="match status" value="1"/>
</dbReference>